<dbReference type="Proteomes" id="UP000314294">
    <property type="component" value="Unassembled WGS sequence"/>
</dbReference>
<reference evidence="2 3" key="1">
    <citation type="submission" date="2019-03" db="EMBL/GenBank/DDBJ databases">
        <title>First draft genome of Liparis tanakae, snailfish: a comprehensive survey of snailfish specific genes.</title>
        <authorList>
            <person name="Kim W."/>
            <person name="Song I."/>
            <person name="Jeong J.-H."/>
            <person name="Kim D."/>
            <person name="Kim S."/>
            <person name="Ryu S."/>
            <person name="Song J.Y."/>
            <person name="Lee S.K."/>
        </authorList>
    </citation>
    <scope>NUCLEOTIDE SEQUENCE [LARGE SCALE GENOMIC DNA]</scope>
    <source>
        <tissue evidence="2">Muscle</tissue>
    </source>
</reference>
<accession>A0A4Z2IM59</accession>
<keyword evidence="3" id="KW-1185">Reference proteome</keyword>
<evidence type="ECO:0000313" key="2">
    <source>
        <dbReference type="EMBL" id="TNN78871.1"/>
    </source>
</evidence>
<evidence type="ECO:0000313" key="3">
    <source>
        <dbReference type="Proteomes" id="UP000314294"/>
    </source>
</evidence>
<evidence type="ECO:0000256" key="1">
    <source>
        <dbReference type="SAM" id="MobiDB-lite"/>
    </source>
</evidence>
<sequence>MQDMLIVWKRFRRSAKAFGSNQTNTFQRRRREEGGGAARPSLRLTPEVHRDTFGVFASRNPGGSF</sequence>
<feature type="region of interest" description="Disordered" evidence="1">
    <location>
        <begin position="19"/>
        <end position="44"/>
    </location>
</feature>
<dbReference type="EMBL" id="SRLO01000070">
    <property type="protein sequence ID" value="TNN78871.1"/>
    <property type="molecule type" value="Genomic_DNA"/>
</dbReference>
<name>A0A4Z2IM59_9TELE</name>
<dbReference type="AlphaFoldDB" id="A0A4Z2IM59"/>
<organism evidence="2 3">
    <name type="scientific">Liparis tanakae</name>
    <name type="common">Tanaka's snailfish</name>
    <dbReference type="NCBI Taxonomy" id="230148"/>
    <lineage>
        <taxon>Eukaryota</taxon>
        <taxon>Metazoa</taxon>
        <taxon>Chordata</taxon>
        <taxon>Craniata</taxon>
        <taxon>Vertebrata</taxon>
        <taxon>Euteleostomi</taxon>
        <taxon>Actinopterygii</taxon>
        <taxon>Neopterygii</taxon>
        <taxon>Teleostei</taxon>
        <taxon>Neoteleostei</taxon>
        <taxon>Acanthomorphata</taxon>
        <taxon>Eupercaria</taxon>
        <taxon>Perciformes</taxon>
        <taxon>Cottioidei</taxon>
        <taxon>Cottales</taxon>
        <taxon>Liparidae</taxon>
        <taxon>Liparis</taxon>
    </lineage>
</organism>
<protein>
    <submittedName>
        <fullName evidence="2">Uncharacterized protein</fullName>
    </submittedName>
</protein>
<gene>
    <name evidence="2" type="ORF">EYF80_011041</name>
</gene>
<comment type="caution">
    <text evidence="2">The sequence shown here is derived from an EMBL/GenBank/DDBJ whole genome shotgun (WGS) entry which is preliminary data.</text>
</comment>
<proteinExistence type="predicted"/>